<dbReference type="InterPro" id="IPR001680">
    <property type="entry name" value="WD40_rpt"/>
</dbReference>
<reference evidence="4" key="1">
    <citation type="journal article" date="2020" name="mSystems">
        <title>Genome- and Community-Level Interaction Insights into Carbon Utilization and Element Cycling Functions of Hydrothermarchaeota in Hydrothermal Sediment.</title>
        <authorList>
            <person name="Zhou Z."/>
            <person name="Liu Y."/>
            <person name="Xu W."/>
            <person name="Pan J."/>
            <person name="Luo Z.H."/>
            <person name="Li M."/>
        </authorList>
    </citation>
    <scope>NUCLEOTIDE SEQUENCE [LARGE SCALE GENOMIC DNA]</scope>
    <source>
        <strain evidence="4">SpSt-508</strain>
    </source>
</reference>
<dbReference type="InterPro" id="IPR021133">
    <property type="entry name" value="HEAT_type_2"/>
</dbReference>
<gene>
    <name evidence="4" type="ORF">ENS64_04020</name>
</gene>
<organism evidence="4">
    <name type="scientific">Schlesneria paludicola</name>
    <dbReference type="NCBI Taxonomy" id="360056"/>
    <lineage>
        <taxon>Bacteria</taxon>
        <taxon>Pseudomonadati</taxon>
        <taxon>Planctomycetota</taxon>
        <taxon>Planctomycetia</taxon>
        <taxon>Planctomycetales</taxon>
        <taxon>Planctomycetaceae</taxon>
        <taxon>Schlesneria</taxon>
    </lineage>
</organism>
<protein>
    <submittedName>
        <fullName evidence="4">Uncharacterized protein</fullName>
    </submittedName>
</protein>
<evidence type="ECO:0000256" key="2">
    <source>
        <dbReference type="PROSITE-ProRule" id="PRU00221"/>
    </source>
</evidence>
<evidence type="ECO:0000256" key="1">
    <source>
        <dbReference type="ARBA" id="ARBA00045876"/>
    </source>
</evidence>
<keyword evidence="2" id="KW-0853">WD repeat</keyword>
<accession>A0A7C4LJU1</accession>
<dbReference type="InterPro" id="IPR011989">
    <property type="entry name" value="ARM-like"/>
</dbReference>
<feature type="region of interest" description="Disordered" evidence="3">
    <location>
        <begin position="95"/>
        <end position="124"/>
    </location>
</feature>
<feature type="compositionally biased region" description="Low complexity" evidence="3">
    <location>
        <begin position="110"/>
        <end position="122"/>
    </location>
</feature>
<dbReference type="PANTHER" id="PTHR12697:SF5">
    <property type="entry name" value="DEOXYHYPUSINE HYDROXYLASE"/>
    <property type="match status" value="1"/>
</dbReference>
<dbReference type="SMART" id="SM00567">
    <property type="entry name" value="EZ_HEAT"/>
    <property type="match status" value="14"/>
</dbReference>
<dbReference type="Pfam" id="PF13646">
    <property type="entry name" value="HEAT_2"/>
    <property type="match status" value="5"/>
</dbReference>
<dbReference type="InterPro" id="IPR015943">
    <property type="entry name" value="WD40/YVTN_repeat-like_dom_sf"/>
</dbReference>
<evidence type="ECO:0000256" key="3">
    <source>
        <dbReference type="SAM" id="MobiDB-lite"/>
    </source>
</evidence>
<dbReference type="Gene3D" id="1.25.10.10">
    <property type="entry name" value="Leucine-rich Repeat Variant"/>
    <property type="match status" value="6"/>
</dbReference>
<sequence>MDEGSKSTACPQCGEYVAPAMFRCRECGFVLRERVRAVPGEPHEQVVEQVDEAGRVPQAASQPAAKTRDAAGQALVGGTDEARPVAVLAAEVAGAAEGADEDHEGGGAGSASSGTTLGSAGKSGREADESFLTCECGASLRVGDGRSDRQRKCPKCGALVKAANKARRGSSGRRSAESLLVGDFPAYARKIEQSAPQVSEPVALRRTRLGWLLHRTAKRLERRDGDNSEAATQRRLAIAELAATRDARVVELILPSLEDPWENVRQGAAAALGELGDPRAVPALVRCLGDVQADVRREAALALGKIRDARAVRALHTLAVNDPPLRFAATDALVRIGKGAVPYLLPALESSDGGSAAQALVVLQRLGVASAAEAVGRLLDHRTAFLRAQAAETLGSLGNKAVVPQLQAALKDVDPAVRTQAIRALVRLGDKKSAKAIARLLDDDDTDVRVAAIEAIGVLGDASLASGVVASLHHPDPAVRKAAATTLHQVPVPTAVEPLIGRLDDTDEMVRLKVIEALGRLKVRQTATALQRMLQFQTPALRAKAADALGEIGDRSSVKVLMSSLTGDPAMEVRMAAARALGKLGDPQAIPALESALKDDVLVRCRALTALADLGAPNSLAAVLAMLRDPAPEVRYHATQALATMPSNAHVQRSLEALLTDESPLVRRGAAKTLIKLGDPRGETLLEIAAQTPPPIAQRNQGGPSRLSRMVLAAAVVLVTVAAAGAGMWYLSSSRTLAPVVSPAKPRGKVSALAMSVDGQRVLVGRTLGQIEQWDRATGRLGDSFDPQQGMEITAVMFGKDADTIYFAAGAQVYRVTKGAVAPLAAHSRSVMQIRRDADSPYALSWSSAGDVFVWNLDSGKMEWTHTVPAEQLSTLAVAPEGQRLAWGTPASTVVILNLAENERWRELHLEAGAVTAVSFSPTGDRLAAATADGGVFLCDLAGEASPQRLSDPEKNASYRRVMFTRDGQRLLAVSQGGVEQYLLADEQHSVQVRPLGAPADLLAVDPAGEFAVCGSREHAAFWLLALQLDQPPQKIEANR</sequence>
<comment type="caution">
    <text evidence="4">The sequence shown here is derived from an EMBL/GenBank/DDBJ whole genome shotgun (WGS) entry which is preliminary data.</text>
</comment>
<dbReference type="SMART" id="SM00320">
    <property type="entry name" value="WD40"/>
    <property type="match status" value="4"/>
</dbReference>
<proteinExistence type="predicted"/>
<dbReference type="InterPro" id="IPR016024">
    <property type="entry name" value="ARM-type_fold"/>
</dbReference>
<dbReference type="PROSITE" id="PS50077">
    <property type="entry name" value="HEAT_REPEAT"/>
    <property type="match status" value="1"/>
</dbReference>
<dbReference type="Gene3D" id="2.130.10.10">
    <property type="entry name" value="YVTN repeat-like/Quinoprotein amine dehydrogenase"/>
    <property type="match status" value="2"/>
</dbReference>
<feature type="region of interest" description="Disordered" evidence="3">
    <location>
        <begin position="49"/>
        <end position="68"/>
    </location>
</feature>
<dbReference type="PANTHER" id="PTHR12697">
    <property type="entry name" value="PBS LYASE HEAT-LIKE PROTEIN"/>
    <property type="match status" value="1"/>
</dbReference>
<feature type="repeat" description="WD" evidence="2">
    <location>
        <begin position="824"/>
        <end position="865"/>
    </location>
</feature>
<evidence type="ECO:0000313" key="4">
    <source>
        <dbReference type="EMBL" id="HGT38415.1"/>
    </source>
</evidence>
<dbReference type="AlphaFoldDB" id="A0A7C4LJU1"/>
<comment type="function">
    <text evidence="1">Catalyzes the hydroxylation of the N(6)-(4-aminobutyl)-L-lysine intermediate produced by deoxyhypusine synthase/DHPS on a critical lysine of the eukaryotic translation initiation factor 5A/eIF-5A. This is the second step of the post-translational modification of that lysine into an unusual amino acid residue named hypusine. Hypusination is unique to mature eIF-5A factor and is essential for its function.</text>
</comment>
<dbReference type="GO" id="GO:0016491">
    <property type="term" value="F:oxidoreductase activity"/>
    <property type="evidence" value="ECO:0007669"/>
    <property type="project" value="TreeGrafter"/>
</dbReference>
<name>A0A7C4LJU1_9PLAN</name>
<dbReference type="SUPFAM" id="SSF69322">
    <property type="entry name" value="Tricorn protease domain 2"/>
    <property type="match status" value="1"/>
</dbReference>
<dbReference type="EMBL" id="DSVQ01000007">
    <property type="protein sequence ID" value="HGT38415.1"/>
    <property type="molecule type" value="Genomic_DNA"/>
</dbReference>
<dbReference type="SUPFAM" id="SSF48371">
    <property type="entry name" value="ARM repeat"/>
    <property type="match status" value="1"/>
</dbReference>
<dbReference type="PROSITE" id="PS50082">
    <property type="entry name" value="WD_REPEATS_2"/>
    <property type="match status" value="1"/>
</dbReference>
<dbReference type="InterPro" id="IPR004155">
    <property type="entry name" value="PBS_lyase_HEAT"/>
</dbReference>